<dbReference type="InterPro" id="IPR025407">
    <property type="entry name" value="DUF4133"/>
</dbReference>
<dbReference type="AlphaFoldDB" id="A0AAW5UG71"/>
<keyword evidence="1" id="KW-0472">Membrane</keyword>
<protein>
    <submittedName>
        <fullName evidence="2">DUF4133 domain-containing protein</fullName>
    </submittedName>
</protein>
<feature type="transmembrane region" description="Helical" evidence="1">
    <location>
        <begin position="31"/>
        <end position="49"/>
    </location>
</feature>
<dbReference type="Proteomes" id="UP001208620">
    <property type="component" value="Unassembled WGS sequence"/>
</dbReference>
<feature type="transmembrane region" description="Helical" evidence="1">
    <location>
        <begin position="55"/>
        <end position="75"/>
    </location>
</feature>
<organism evidence="2 3">
    <name type="scientific">Segatella copri</name>
    <dbReference type="NCBI Taxonomy" id="165179"/>
    <lineage>
        <taxon>Bacteria</taxon>
        <taxon>Pseudomonadati</taxon>
        <taxon>Bacteroidota</taxon>
        <taxon>Bacteroidia</taxon>
        <taxon>Bacteroidales</taxon>
        <taxon>Prevotellaceae</taxon>
        <taxon>Segatella</taxon>
    </lineage>
</organism>
<keyword evidence="1" id="KW-0812">Transmembrane</keyword>
<reference evidence="2" key="1">
    <citation type="submission" date="2022-11" db="EMBL/GenBank/DDBJ databases">
        <title>Genomic repertoires linked with pathogenic potency of arthritogenic Prevotella copri isolated from the gut of rheumatoid arthritis patients.</title>
        <authorList>
            <person name="Nii T."/>
            <person name="Maeda Y."/>
            <person name="Motooka D."/>
            <person name="Naito M."/>
            <person name="Matsumoto Y."/>
            <person name="Ogawa T."/>
            <person name="Oguro-Igashira E."/>
            <person name="Kishikawa T."/>
            <person name="Yamashita M."/>
            <person name="Koizumi S."/>
            <person name="Kurakawa T."/>
            <person name="Okumura R."/>
            <person name="Kayama H."/>
            <person name="Murakami M."/>
            <person name="Sakaguchi T."/>
            <person name="Das B."/>
            <person name="Nakamura S."/>
            <person name="Okada Y."/>
            <person name="Kumanogoh A."/>
            <person name="Takeda K."/>
        </authorList>
    </citation>
    <scope>NUCLEOTIDE SEQUENCE</scope>
    <source>
        <strain evidence="2">H105_2-2</strain>
    </source>
</reference>
<dbReference type="EMBL" id="JAPDVD010000002">
    <property type="protein sequence ID" value="MCW4138867.1"/>
    <property type="molecule type" value="Genomic_DNA"/>
</dbReference>
<evidence type="ECO:0000313" key="3">
    <source>
        <dbReference type="Proteomes" id="UP001208620"/>
    </source>
</evidence>
<evidence type="ECO:0000313" key="2">
    <source>
        <dbReference type="EMBL" id="MCW4138867.1"/>
    </source>
</evidence>
<accession>A0AAW5UG71</accession>
<comment type="caution">
    <text evidence="2">The sequence shown here is derived from an EMBL/GenBank/DDBJ whole genome shotgun (WGS) entry which is preliminary data.</text>
</comment>
<keyword evidence="1" id="KW-1133">Transmembrane helix</keyword>
<evidence type="ECO:0000256" key="1">
    <source>
        <dbReference type="SAM" id="Phobius"/>
    </source>
</evidence>
<sequence>MSNIDQERFQDYPVFKGLQKPLEFMGLKGRYICWAAGAVGGGLLGFLIGYIIFGFIVGLILLTTFLCVGGGMIFIKQHKGLHSKKSPKGIFIYARSKSY</sequence>
<dbReference type="RefSeq" id="WP_264949520.1">
    <property type="nucleotide sequence ID" value="NZ_JAPDVB010000002.1"/>
</dbReference>
<name>A0AAW5UG71_9BACT</name>
<gene>
    <name evidence="2" type="ORF">ONT01_14045</name>
</gene>
<dbReference type="Pfam" id="PF13571">
    <property type="entry name" value="DUF4133"/>
    <property type="match status" value="1"/>
</dbReference>
<proteinExistence type="predicted"/>